<keyword evidence="6" id="KW-0472">Membrane</keyword>
<keyword evidence="11" id="KW-1185">Reference proteome</keyword>
<dbReference type="SMART" id="SM00028">
    <property type="entry name" value="TPR"/>
    <property type="match status" value="2"/>
</dbReference>
<evidence type="ECO:0000259" key="7">
    <source>
        <dbReference type="Pfam" id="PF23914"/>
    </source>
</evidence>
<protein>
    <submittedName>
        <fullName evidence="8">Cytochrome c-type biogenesis protein CcmH</fullName>
    </submittedName>
    <submittedName>
        <fullName evidence="9">Formate-dependent nitrite reductase complex subunit NrfG</fullName>
    </submittedName>
</protein>
<dbReference type="Proteomes" id="UP000240624">
    <property type="component" value="Unassembled WGS sequence"/>
</dbReference>
<dbReference type="Pfam" id="PF23914">
    <property type="entry name" value="TPR_CcmH_CycH"/>
    <property type="match status" value="1"/>
</dbReference>
<reference evidence="8 11" key="2">
    <citation type="submission" date="2018-03" db="EMBL/GenBank/DDBJ databases">
        <title>Genomic Encyclopedia of Archaeal and Bacterial Type Strains, Phase II (KMG-II): from individual species to whole genera.</title>
        <authorList>
            <person name="Goeker M."/>
        </authorList>
    </citation>
    <scope>NUCLEOTIDE SEQUENCE [LARGE SCALE GENOMIC DNA]</scope>
    <source>
        <strain evidence="8 11">DSM 29956</strain>
    </source>
</reference>
<dbReference type="InterPro" id="IPR017560">
    <property type="entry name" value="Cyt_c_biogenesis_CcmI"/>
</dbReference>
<evidence type="ECO:0000313" key="9">
    <source>
        <dbReference type="EMBL" id="SLN70239.1"/>
    </source>
</evidence>
<evidence type="ECO:0000313" key="11">
    <source>
        <dbReference type="Proteomes" id="UP000240624"/>
    </source>
</evidence>
<dbReference type="SUPFAM" id="SSF48452">
    <property type="entry name" value="TPR-like"/>
    <property type="match status" value="1"/>
</dbReference>
<organism evidence="9 10">
    <name type="scientific">Limimaricola soesokkakensis</name>
    <dbReference type="NCBI Taxonomy" id="1343159"/>
    <lineage>
        <taxon>Bacteria</taxon>
        <taxon>Pseudomonadati</taxon>
        <taxon>Pseudomonadota</taxon>
        <taxon>Alphaproteobacteria</taxon>
        <taxon>Rhodobacterales</taxon>
        <taxon>Paracoccaceae</taxon>
        <taxon>Limimaricola</taxon>
    </lineage>
</organism>
<keyword evidence="2" id="KW-0677">Repeat</keyword>
<gene>
    <name evidence="8" type="ORF">CLV79_11618</name>
    <name evidence="9" type="ORF">LOS8367_03533</name>
</gene>
<dbReference type="InterPro" id="IPR011990">
    <property type="entry name" value="TPR-like_helical_dom_sf"/>
</dbReference>
<evidence type="ECO:0000256" key="5">
    <source>
        <dbReference type="PROSITE-ProRule" id="PRU00339"/>
    </source>
</evidence>
<dbReference type="GO" id="GO:0030313">
    <property type="term" value="C:cell envelope"/>
    <property type="evidence" value="ECO:0007669"/>
    <property type="project" value="UniProtKB-SubCell"/>
</dbReference>
<dbReference type="InterPro" id="IPR056413">
    <property type="entry name" value="TPR_CcmH_CycH"/>
</dbReference>
<keyword evidence="6" id="KW-0812">Transmembrane</keyword>
<dbReference type="InterPro" id="IPR051263">
    <property type="entry name" value="C-type_cytochrome_biogenesis"/>
</dbReference>
<dbReference type="GO" id="GO:0005886">
    <property type="term" value="C:plasma membrane"/>
    <property type="evidence" value="ECO:0007669"/>
    <property type="project" value="TreeGrafter"/>
</dbReference>
<dbReference type="GO" id="GO:0017004">
    <property type="term" value="P:cytochrome complex assembly"/>
    <property type="evidence" value="ECO:0007669"/>
    <property type="project" value="UniProtKB-KW"/>
</dbReference>
<sequence>MTLWIILTAMISVAATLVVAPFLRRRTGGPGSSDQSIAVARSQIEAIEAEVAQGLLAPQEAQSARTEIERRIVAASRAPRFALGEASDKVRLAAIAVVSGWVVIGSAALYLSIGRPDLPAAPHLPMASLAQPVASAPATATASPASPAQADMSQPTGSVDGAIASLVARLRETPDDAEGWRMLGWSYFNTGRHAEAAKAYAQAVALVEDDPDLWSHYGETLVRAADGLVTTPAHEAFDAALALNPDDARARFFKGMALEQDGDPRAAIDLWIEMLADARPDADWAPGVLQRVRELASQQGIDIAGRLPETEPLLPPPPVAPGPTQADVDQAAGMTPAERQAMIAGMVDGLEARLEDAPDDPEGWMRLMQSRMVMNDPEAARAAYERALRQFSRFPDTLARIDAKADELGLRAD</sequence>
<feature type="repeat" description="TPR" evidence="5">
    <location>
        <begin position="177"/>
        <end position="210"/>
    </location>
</feature>
<feature type="domain" description="Cytochrome c-type biogenesis protein H TPR" evidence="7">
    <location>
        <begin position="166"/>
        <end position="277"/>
    </location>
</feature>
<evidence type="ECO:0000313" key="10">
    <source>
        <dbReference type="Proteomes" id="UP000193495"/>
    </source>
</evidence>
<comment type="subcellular location">
    <subcellularLocation>
        <location evidence="1">Cell envelope</location>
    </subcellularLocation>
</comment>
<evidence type="ECO:0000256" key="4">
    <source>
        <dbReference type="ARBA" id="ARBA00022803"/>
    </source>
</evidence>
<dbReference type="PANTHER" id="PTHR47870:SF4">
    <property type="entry name" value="CYTOCHROME C-TYPE BIOGENESIS PROTEIN CYCH"/>
    <property type="match status" value="1"/>
</dbReference>
<keyword evidence="4 5" id="KW-0802">TPR repeat</keyword>
<accession>A0A1X7A4R8</accession>
<feature type="transmembrane region" description="Helical" evidence="6">
    <location>
        <begin position="6"/>
        <end position="23"/>
    </location>
</feature>
<keyword evidence="3" id="KW-0201">Cytochrome c-type biogenesis</keyword>
<dbReference type="EMBL" id="FWFY01000018">
    <property type="protein sequence ID" value="SLN70239.1"/>
    <property type="molecule type" value="Genomic_DNA"/>
</dbReference>
<proteinExistence type="predicted"/>
<evidence type="ECO:0000256" key="6">
    <source>
        <dbReference type="SAM" id="Phobius"/>
    </source>
</evidence>
<evidence type="ECO:0000256" key="3">
    <source>
        <dbReference type="ARBA" id="ARBA00022748"/>
    </source>
</evidence>
<dbReference type="InterPro" id="IPR019734">
    <property type="entry name" value="TPR_rpt"/>
</dbReference>
<dbReference type="OrthoDB" id="9815847at2"/>
<feature type="transmembrane region" description="Helical" evidence="6">
    <location>
        <begin position="90"/>
        <end position="113"/>
    </location>
</feature>
<name>A0A1X7A4R8_9RHOB</name>
<dbReference type="Proteomes" id="UP000193495">
    <property type="component" value="Unassembled WGS sequence"/>
</dbReference>
<dbReference type="NCBIfam" id="TIGR03142">
    <property type="entry name" value="cytochro_ccmI"/>
    <property type="match status" value="1"/>
</dbReference>
<evidence type="ECO:0000313" key="8">
    <source>
        <dbReference type="EMBL" id="PSK81364.1"/>
    </source>
</evidence>
<dbReference type="PANTHER" id="PTHR47870">
    <property type="entry name" value="CYTOCHROME C-TYPE BIOGENESIS PROTEIN CCMH"/>
    <property type="match status" value="1"/>
</dbReference>
<dbReference type="Gene3D" id="1.25.40.10">
    <property type="entry name" value="Tetratricopeptide repeat domain"/>
    <property type="match status" value="2"/>
</dbReference>
<dbReference type="EMBL" id="PYGB01000016">
    <property type="protein sequence ID" value="PSK81364.1"/>
    <property type="molecule type" value="Genomic_DNA"/>
</dbReference>
<dbReference type="AlphaFoldDB" id="A0A1X7A4R8"/>
<reference evidence="9 10" key="1">
    <citation type="submission" date="2017-03" db="EMBL/GenBank/DDBJ databases">
        <authorList>
            <person name="Afonso C.L."/>
            <person name="Miller P.J."/>
            <person name="Scott M.A."/>
            <person name="Spackman E."/>
            <person name="Goraichik I."/>
            <person name="Dimitrov K.M."/>
            <person name="Suarez D.L."/>
            <person name="Swayne D.E."/>
        </authorList>
    </citation>
    <scope>NUCLEOTIDE SEQUENCE [LARGE SCALE GENOMIC DNA]</scope>
    <source>
        <strain evidence="9 10">CECT 8367</strain>
    </source>
</reference>
<evidence type="ECO:0000256" key="2">
    <source>
        <dbReference type="ARBA" id="ARBA00022737"/>
    </source>
</evidence>
<keyword evidence="6" id="KW-1133">Transmembrane helix</keyword>
<dbReference type="RefSeq" id="WP_085897835.1">
    <property type="nucleotide sequence ID" value="NZ_FWFY01000018.1"/>
</dbReference>
<evidence type="ECO:0000256" key="1">
    <source>
        <dbReference type="ARBA" id="ARBA00004196"/>
    </source>
</evidence>
<dbReference type="PROSITE" id="PS50005">
    <property type="entry name" value="TPR"/>
    <property type="match status" value="1"/>
</dbReference>